<dbReference type="EMBL" id="JAGYPN010000001">
    <property type="protein sequence ID" value="MBS4221404.1"/>
    <property type="molecule type" value="Genomic_DNA"/>
</dbReference>
<evidence type="ECO:0000256" key="5">
    <source>
        <dbReference type="ARBA" id="ARBA00022989"/>
    </source>
</evidence>
<dbReference type="PANTHER" id="PTHR43744:SF6">
    <property type="entry name" value="ABC TRANSPORTER PERMEASE PROTEIN YESQ-RELATED"/>
    <property type="match status" value="1"/>
</dbReference>
<keyword evidence="10" id="KW-1185">Reference proteome</keyword>
<comment type="caution">
    <text evidence="9">The sequence shown here is derived from an EMBL/GenBank/DDBJ whole genome shotgun (WGS) entry which is preliminary data.</text>
</comment>
<evidence type="ECO:0000256" key="7">
    <source>
        <dbReference type="RuleBase" id="RU363032"/>
    </source>
</evidence>
<evidence type="ECO:0000313" key="9">
    <source>
        <dbReference type="EMBL" id="MBS4221404.1"/>
    </source>
</evidence>
<protein>
    <submittedName>
        <fullName evidence="9">Carbohydrate ABC transporter permease</fullName>
    </submittedName>
</protein>
<feature type="transmembrane region" description="Helical" evidence="7">
    <location>
        <begin position="85"/>
        <end position="109"/>
    </location>
</feature>
<evidence type="ECO:0000256" key="2">
    <source>
        <dbReference type="ARBA" id="ARBA00022448"/>
    </source>
</evidence>
<dbReference type="InterPro" id="IPR035906">
    <property type="entry name" value="MetI-like_sf"/>
</dbReference>
<dbReference type="PROSITE" id="PS50928">
    <property type="entry name" value="ABC_TM1"/>
    <property type="match status" value="1"/>
</dbReference>
<dbReference type="Pfam" id="PF00528">
    <property type="entry name" value="BPD_transp_1"/>
    <property type="match status" value="1"/>
</dbReference>
<feature type="transmembrane region" description="Helical" evidence="7">
    <location>
        <begin position="197"/>
        <end position="218"/>
    </location>
</feature>
<feature type="transmembrane region" description="Helical" evidence="7">
    <location>
        <begin position="157"/>
        <end position="176"/>
    </location>
</feature>
<gene>
    <name evidence="9" type="ORF">KHA91_01370</name>
</gene>
<keyword evidence="3" id="KW-1003">Cell membrane</keyword>
<evidence type="ECO:0000256" key="4">
    <source>
        <dbReference type="ARBA" id="ARBA00022692"/>
    </source>
</evidence>
<keyword evidence="6 7" id="KW-0472">Membrane</keyword>
<dbReference type="Gene3D" id="1.10.3720.10">
    <property type="entry name" value="MetI-like"/>
    <property type="match status" value="1"/>
</dbReference>
<organism evidence="9 10">
    <name type="scientific">Lederbergia citrea</name>
    <dbReference type="NCBI Taxonomy" id="2833581"/>
    <lineage>
        <taxon>Bacteria</taxon>
        <taxon>Bacillati</taxon>
        <taxon>Bacillota</taxon>
        <taxon>Bacilli</taxon>
        <taxon>Bacillales</taxon>
        <taxon>Bacillaceae</taxon>
        <taxon>Lederbergia</taxon>
    </lineage>
</organism>
<feature type="domain" description="ABC transmembrane type-1" evidence="8">
    <location>
        <begin position="86"/>
        <end position="276"/>
    </location>
</feature>
<keyword evidence="4 7" id="KW-0812">Transmembrane</keyword>
<evidence type="ECO:0000259" key="8">
    <source>
        <dbReference type="PROSITE" id="PS50928"/>
    </source>
</evidence>
<feature type="transmembrane region" description="Helical" evidence="7">
    <location>
        <begin position="121"/>
        <end position="145"/>
    </location>
</feature>
<keyword evidence="5 7" id="KW-1133">Transmembrane helix</keyword>
<feature type="transmembrane region" description="Helical" evidence="7">
    <location>
        <begin position="255"/>
        <end position="275"/>
    </location>
</feature>
<sequence>MSTSKKITKSRKTPGKIIRKITWQSFIYLLLISGAMIMLLPFFWMVSTSLKESWQVFSWPPKWIPDPIRWDNYITTFSSLPFGKWLVNTVIITFSTIIGTLLSCTLVAYGFARFRAPGRNALFILMLATMMLPGAVTMIPVFYLFKSLGWINTFLPLIVPSFFGNAFFIFLLRQFYMTIPTELEDSAKIDGLGTFGILWRIIIPLTLPALTTVAIFQFNGAWNDFMGPLIYLSKPDLYTLALGINFFKSQNNVEWNYLMTASVVTMLPSLIIFFIGQKYFIEGISLTGGLKG</sequence>
<dbReference type="SUPFAM" id="SSF161098">
    <property type="entry name" value="MetI-like"/>
    <property type="match status" value="1"/>
</dbReference>
<evidence type="ECO:0000256" key="3">
    <source>
        <dbReference type="ARBA" id="ARBA00022475"/>
    </source>
</evidence>
<dbReference type="Proteomes" id="UP000676456">
    <property type="component" value="Unassembled WGS sequence"/>
</dbReference>
<name>A0A942UNZ1_9BACI</name>
<accession>A0A942UNZ1</accession>
<comment type="similarity">
    <text evidence="7">Belongs to the binding-protein-dependent transport system permease family.</text>
</comment>
<dbReference type="GO" id="GO:0055085">
    <property type="term" value="P:transmembrane transport"/>
    <property type="evidence" value="ECO:0007669"/>
    <property type="project" value="InterPro"/>
</dbReference>
<dbReference type="PANTHER" id="PTHR43744">
    <property type="entry name" value="ABC TRANSPORTER PERMEASE PROTEIN MG189-RELATED-RELATED"/>
    <property type="match status" value="1"/>
</dbReference>
<comment type="subcellular location">
    <subcellularLocation>
        <location evidence="1 7">Cell membrane</location>
        <topology evidence="1 7">Multi-pass membrane protein</topology>
    </subcellularLocation>
</comment>
<proteinExistence type="inferred from homology"/>
<dbReference type="RefSeq" id="WP_213096426.1">
    <property type="nucleotide sequence ID" value="NZ_JAGYPH010000001.1"/>
</dbReference>
<feature type="transmembrane region" description="Helical" evidence="7">
    <location>
        <begin position="21"/>
        <end position="44"/>
    </location>
</feature>
<dbReference type="GO" id="GO:0005886">
    <property type="term" value="C:plasma membrane"/>
    <property type="evidence" value="ECO:0007669"/>
    <property type="project" value="UniProtKB-SubCell"/>
</dbReference>
<dbReference type="InterPro" id="IPR000515">
    <property type="entry name" value="MetI-like"/>
</dbReference>
<dbReference type="AlphaFoldDB" id="A0A942UNZ1"/>
<evidence type="ECO:0000256" key="6">
    <source>
        <dbReference type="ARBA" id="ARBA00023136"/>
    </source>
</evidence>
<evidence type="ECO:0000313" key="10">
    <source>
        <dbReference type="Proteomes" id="UP000676456"/>
    </source>
</evidence>
<keyword evidence="2 7" id="KW-0813">Transport</keyword>
<dbReference type="CDD" id="cd06261">
    <property type="entry name" value="TM_PBP2"/>
    <property type="match status" value="1"/>
</dbReference>
<reference evidence="9 10" key="1">
    <citation type="submission" date="2021-05" db="EMBL/GenBank/DDBJ databases">
        <title>Novel Bacillus species.</title>
        <authorList>
            <person name="Liu G."/>
        </authorList>
    </citation>
    <scope>NUCLEOTIDE SEQUENCE [LARGE SCALE GENOMIC DNA]</scope>
    <source>
        <strain evidence="9 10">FJAT-49682</strain>
    </source>
</reference>
<evidence type="ECO:0000256" key="1">
    <source>
        <dbReference type="ARBA" id="ARBA00004651"/>
    </source>
</evidence>